<feature type="transmembrane region" description="Helical" evidence="1">
    <location>
        <begin position="360"/>
        <end position="383"/>
    </location>
</feature>
<evidence type="ECO:0000313" key="3">
    <source>
        <dbReference type="EMBL" id="BDR92399.1"/>
    </source>
</evidence>
<keyword evidence="1" id="KW-0472">Membrane</keyword>
<dbReference type="PANTHER" id="PTHR23520:SF5">
    <property type="entry name" value="TRANSPORTER, PUTATIVE (AFU_ORTHOLOGUE AFUA_3G04000)-RELATED"/>
    <property type="match status" value="1"/>
</dbReference>
<protein>
    <submittedName>
        <fullName evidence="3">MFS transporter</fullName>
    </submittedName>
</protein>
<keyword evidence="1" id="KW-1133">Transmembrane helix</keyword>
<gene>
    <name evidence="3" type="ORF">Vsou_14920</name>
</gene>
<feature type="transmembrane region" description="Helical" evidence="1">
    <location>
        <begin position="38"/>
        <end position="58"/>
    </location>
</feature>
<dbReference type="Pfam" id="PF07690">
    <property type="entry name" value="MFS_1"/>
    <property type="match status" value="1"/>
</dbReference>
<dbReference type="EMBL" id="AP026830">
    <property type="protein sequence ID" value="BDR92399.1"/>
    <property type="molecule type" value="Genomic_DNA"/>
</dbReference>
<dbReference type="InterPro" id="IPR020846">
    <property type="entry name" value="MFS_dom"/>
</dbReference>
<keyword evidence="4" id="KW-1185">Reference proteome</keyword>
<dbReference type="PANTHER" id="PTHR23520">
    <property type="entry name" value="TRANSPORTER, PUTATIVE (AFU_ORTHOLOGUE AFUA_3G04000)-RELATED"/>
    <property type="match status" value="1"/>
</dbReference>
<feature type="transmembrane region" description="Helical" evidence="1">
    <location>
        <begin position="247"/>
        <end position="266"/>
    </location>
</feature>
<dbReference type="InterPro" id="IPR011701">
    <property type="entry name" value="MFS"/>
</dbReference>
<name>A0ABM8BN23_9CREN</name>
<feature type="domain" description="Major facilitator superfamily (MFS) profile" evidence="2">
    <location>
        <begin position="1"/>
        <end position="386"/>
    </location>
</feature>
<organism evidence="3 4">
    <name type="scientific">Vulcanisaeta souniana JCM 11219</name>
    <dbReference type="NCBI Taxonomy" id="1293586"/>
    <lineage>
        <taxon>Archaea</taxon>
        <taxon>Thermoproteota</taxon>
        <taxon>Thermoprotei</taxon>
        <taxon>Thermoproteales</taxon>
        <taxon>Thermoproteaceae</taxon>
        <taxon>Vulcanisaeta</taxon>
    </lineage>
</organism>
<proteinExistence type="predicted"/>
<feature type="transmembrane region" description="Helical" evidence="1">
    <location>
        <begin position="168"/>
        <end position="190"/>
    </location>
</feature>
<dbReference type="RefSeq" id="WP_188602957.1">
    <property type="nucleotide sequence ID" value="NZ_AP026830.1"/>
</dbReference>
<dbReference type="PROSITE" id="PS50850">
    <property type="entry name" value="MFS"/>
    <property type="match status" value="1"/>
</dbReference>
<dbReference type="GeneID" id="76207042"/>
<sequence length="389" mass="42086">MHRSVYLILMIKGLRTFVFGMVSVLTPIYLAMLGFPPTYVGVSLFLMVLGNVFSNLLLTWFGDVIGRRRLLIVFSILMFTSGLLLFSSSLYPVLALALFMGNISTTGTEAGPFQSVEVGVLPRFTGNGLGRALGIYNLLGYSASSLGALASSLPAYLGDKLVFVRSMYLIYAMAGLVMVIAYGALGNIEAGRRRPGLRGLGRAAIADIRNLSILFSADAFGGGLVTQSLLSYWFYIRYGVSLGKLGLVFMVVNVVTAASLVIAPLIAERIGNLRTMVYTHIVSNVFLILIPLAGSFTGSLTLLLLRQGVSQMDVPTRQAFMAQVFSDEERVPANAITNTARSIGSLPGPLIVGDLISQGLYSLPFIISGFMKMAYDLTIYLMYRGRVVR</sequence>
<feature type="transmembrane region" description="Helical" evidence="1">
    <location>
        <begin position="12"/>
        <end position="32"/>
    </location>
</feature>
<dbReference type="SUPFAM" id="SSF103473">
    <property type="entry name" value="MFS general substrate transporter"/>
    <property type="match status" value="1"/>
</dbReference>
<evidence type="ECO:0000313" key="4">
    <source>
        <dbReference type="Proteomes" id="UP001060771"/>
    </source>
</evidence>
<feature type="transmembrane region" description="Helical" evidence="1">
    <location>
        <begin position="70"/>
        <end position="91"/>
    </location>
</feature>
<accession>A0ABM8BN23</accession>
<dbReference type="InterPro" id="IPR036259">
    <property type="entry name" value="MFS_trans_sf"/>
</dbReference>
<reference evidence="4" key="1">
    <citation type="submission" date="2022-09" db="EMBL/GenBank/DDBJ databases">
        <title>Complete genome sequence of Vulcanisaeta souniana.</title>
        <authorList>
            <person name="Kato S."/>
            <person name="Itoh T."/>
            <person name="Ohkuma M."/>
        </authorList>
    </citation>
    <scope>NUCLEOTIDE SEQUENCE [LARGE SCALE GENOMIC DNA]</scope>
    <source>
        <strain evidence="4">JCM 11219</strain>
    </source>
</reference>
<evidence type="ECO:0000256" key="1">
    <source>
        <dbReference type="SAM" id="Phobius"/>
    </source>
</evidence>
<feature type="transmembrane region" description="Helical" evidence="1">
    <location>
        <begin position="278"/>
        <end position="305"/>
    </location>
</feature>
<evidence type="ECO:0000259" key="2">
    <source>
        <dbReference type="PROSITE" id="PS50850"/>
    </source>
</evidence>
<dbReference type="Proteomes" id="UP001060771">
    <property type="component" value="Chromosome"/>
</dbReference>
<keyword evidence="1" id="KW-0812">Transmembrane</keyword>
<feature type="transmembrane region" description="Helical" evidence="1">
    <location>
        <begin position="211"/>
        <end position="235"/>
    </location>
</feature>
<dbReference type="Gene3D" id="1.20.1250.20">
    <property type="entry name" value="MFS general substrate transporter like domains"/>
    <property type="match status" value="2"/>
</dbReference>